<evidence type="ECO:0000256" key="12">
    <source>
        <dbReference type="ARBA" id="ARBA00023002"/>
    </source>
</evidence>
<dbReference type="PROSITE" id="PS00122">
    <property type="entry name" value="CARBOXYLESTERASE_B_1"/>
    <property type="match status" value="1"/>
</dbReference>
<gene>
    <name evidence="23" type="ORF">ONB1V03_LOCUS8562</name>
</gene>
<evidence type="ECO:0000256" key="3">
    <source>
        <dbReference type="ARBA" id="ARBA00018769"/>
    </source>
</evidence>
<dbReference type="Gene3D" id="3.10.129.110">
    <property type="entry name" value="Polyketide synthase dehydratase"/>
    <property type="match status" value="1"/>
</dbReference>
<dbReference type="CDD" id="cd00833">
    <property type="entry name" value="PKS"/>
    <property type="match status" value="1"/>
</dbReference>
<evidence type="ECO:0000256" key="1">
    <source>
        <dbReference type="ARBA" id="ARBA00005964"/>
    </source>
</evidence>
<keyword evidence="15" id="KW-0275">Fatty acid biosynthesis</keyword>
<dbReference type="Gene3D" id="3.40.47.10">
    <property type="match status" value="1"/>
</dbReference>
<dbReference type="SMART" id="SM00829">
    <property type="entry name" value="PKS_ER"/>
    <property type="match status" value="1"/>
</dbReference>
<dbReference type="PROSITE" id="PS52019">
    <property type="entry name" value="PKS_MFAS_DH"/>
    <property type="match status" value="1"/>
</dbReference>
<dbReference type="Gene3D" id="3.90.180.10">
    <property type="entry name" value="Medium-chain alcohol dehydrogenases, catalytic domain"/>
    <property type="match status" value="1"/>
</dbReference>
<dbReference type="InterPro" id="IPR042104">
    <property type="entry name" value="PKS_dehydratase_sf"/>
</dbReference>
<evidence type="ECO:0000256" key="8">
    <source>
        <dbReference type="ARBA" id="ARBA00022679"/>
    </source>
</evidence>
<dbReference type="Gene3D" id="3.40.366.10">
    <property type="entry name" value="Malonyl-Coenzyme A Acyl Carrier Protein, domain 2"/>
    <property type="match status" value="1"/>
</dbReference>
<evidence type="ECO:0000256" key="11">
    <source>
        <dbReference type="ARBA" id="ARBA00022857"/>
    </source>
</evidence>
<dbReference type="EC" id="2.3.1.85" evidence="2"/>
<keyword evidence="9" id="KW-0378">Hydrolase</keyword>
<dbReference type="SMART" id="SM00827">
    <property type="entry name" value="PKS_AT"/>
    <property type="match status" value="1"/>
</dbReference>
<dbReference type="SUPFAM" id="SSF55048">
    <property type="entry name" value="Probable ACP-binding domain of malonyl-CoA ACP transacylase"/>
    <property type="match status" value="1"/>
</dbReference>
<dbReference type="Pfam" id="PF00698">
    <property type="entry name" value="Acyl_transf_1"/>
    <property type="match status" value="1"/>
</dbReference>
<dbReference type="EMBL" id="OC919772">
    <property type="protein sequence ID" value="CAD7651894.1"/>
    <property type="molecule type" value="Genomic_DNA"/>
</dbReference>
<keyword evidence="14" id="KW-0443">Lipid metabolism</keyword>
<dbReference type="InterPro" id="IPR002018">
    <property type="entry name" value="CarbesteraseB"/>
</dbReference>
<evidence type="ECO:0000256" key="16">
    <source>
        <dbReference type="ARBA" id="ARBA00023180"/>
    </source>
</evidence>
<evidence type="ECO:0000256" key="4">
    <source>
        <dbReference type="ARBA" id="ARBA00022450"/>
    </source>
</evidence>
<dbReference type="Gene3D" id="3.40.50.1820">
    <property type="entry name" value="alpha/beta hydrolase"/>
    <property type="match status" value="2"/>
</dbReference>
<dbReference type="InterPro" id="IPR057326">
    <property type="entry name" value="KR_dom"/>
</dbReference>
<evidence type="ECO:0000256" key="19">
    <source>
        <dbReference type="PROSITE-ProRule" id="PRU01363"/>
    </source>
</evidence>
<comment type="catalytic activity">
    <reaction evidence="18">
        <text>acetyl-CoA + n malonyl-CoA + 2n NADPH + 2n H(+) = a long-chain fatty acid + (n+1) CoA + n CO2 + 2n NADP(+).</text>
        <dbReference type="EC" id="2.3.1.85"/>
    </reaction>
</comment>
<dbReference type="InterPro" id="IPR049391">
    <property type="entry name" value="FAS_pseudo-KR"/>
</dbReference>
<dbReference type="GO" id="GO:0004315">
    <property type="term" value="F:3-oxoacyl-[acyl-carrier-protein] synthase activity"/>
    <property type="evidence" value="ECO:0007669"/>
    <property type="project" value="InterPro"/>
</dbReference>
<dbReference type="InterPro" id="IPR011032">
    <property type="entry name" value="GroES-like_sf"/>
</dbReference>
<dbReference type="InterPro" id="IPR020843">
    <property type="entry name" value="ER"/>
</dbReference>
<protein>
    <recommendedName>
        <fullName evidence="3">Fatty acid synthase</fullName>
        <ecNumber evidence="2">2.3.1.85</ecNumber>
    </recommendedName>
</protein>
<dbReference type="FunFam" id="3.90.180.10:FF:000015">
    <property type="entry name" value="Fatty acid synthase"/>
    <property type="match status" value="1"/>
</dbReference>
<dbReference type="SUPFAM" id="SSF52151">
    <property type="entry name" value="FabD/lysophospholipase-like"/>
    <property type="match status" value="1"/>
</dbReference>
<dbReference type="InterPro" id="IPR013968">
    <property type="entry name" value="PKS_KR"/>
</dbReference>
<keyword evidence="11" id="KW-0521">NADP</keyword>
<dbReference type="SMART" id="SM00822">
    <property type="entry name" value="PKS_KR"/>
    <property type="match status" value="1"/>
</dbReference>
<dbReference type="PROSITE" id="PS50075">
    <property type="entry name" value="CARRIER"/>
    <property type="match status" value="1"/>
</dbReference>
<dbReference type="Proteomes" id="UP000728032">
    <property type="component" value="Unassembled WGS sequence"/>
</dbReference>
<dbReference type="InterPro" id="IPR050091">
    <property type="entry name" value="PKS_NRPS_Biosynth_Enz"/>
</dbReference>
<feature type="active site" description="Proton donor; for dehydratase activity" evidence="19">
    <location>
        <position position="1064"/>
    </location>
</feature>
<dbReference type="InterPro" id="IPR001227">
    <property type="entry name" value="Ac_transferase_dom_sf"/>
</dbReference>
<dbReference type="InterPro" id="IPR020806">
    <property type="entry name" value="PKS_PP-bd"/>
</dbReference>
<dbReference type="Pfam" id="PF00135">
    <property type="entry name" value="COesterase"/>
    <property type="match status" value="1"/>
</dbReference>
<evidence type="ECO:0000313" key="23">
    <source>
        <dbReference type="EMBL" id="CAD7651894.1"/>
    </source>
</evidence>
<feature type="domain" description="Ketosynthase family 3 (KS3)" evidence="21">
    <location>
        <begin position="25"/>
        <end position="430"/>
    </location>
</feature>
<keyword evidence="12" id="KW-0560">Oxidoreductase</keyword>
<dbReference type="InterPro" id="IPR029063">
    <property type="entry name" value="SAM-dependent_MTases_sf"/>
</dbReference>
<feature type="region of interest" description="N-terminal hotdog fold" evidence="19">
    <location>
        <begin position="879"/>
        <end position="998"/>
    </location>
</feature>
<dbReference type="Pfam" id="PF21089">
    <property type="entry name" value="PKS_DH_N"/>
    <property type="match status" value="1"/>
</dbReference>
<evidence type="ECO:0000256" key="9">
    <source>
        <dbReference type="ARBA" id="ARBA00022801"/>
    </source>
</evidence>
<reference evidence="23" key="1">
    <citation type="submission" date="2020-11" db="EMBL/GenBank/DDBJ databases">
        <authorList>
            <person name="Tran Van P."/>
        </authorList>
    </citation>
    <scope>NUCLEOTIDE SEQUENCE</scope>
</reference>
<sequence>MPAESVATNHLGAGDGCEMPQWEMNDDIVISGIAGRYPESDNIDELRDNLYNNVDMISEDERRWPLGLYGLPTRSGKIKDLSKFDAQFFGVHGKQANLMDPQARLLLELTHEAMVDAGINPQTLRGTRTGVYIGACVSEVEEGLAMDISKVSGYALTGCSRSMFANRISYTFDLQGPSYSMDTACSSSALAISQALLGLRTGQCDAAVVGGVNICLRPVSALQFHKLNMLAMDGKCKFLDESANGYVRAETCSVIFLQKKADAKRIYATVLHAKTNTDGYKDEGITYPSSYSQAALMLQTIKEAKVNPNEIRYIEAHGTGTGVGDPSESRAIADVFCKDRKEPLLIGGVKSCLGHSEPASGLNSVAKVLLTFENKCIPANLNFNKPNPNIPALMNGSLKPILENTPFVDSIVPVNSFGFGGVNVHILLKPHNKEMTEENYKIIENIPRVIPICGRTEESVNNIFDFLEQNPKKLTRDLLALLYDISQTTESSGLNYRGFLLAKNNEEEKALSFTREVTRVQEKRPVWFVFSGMGSQWTAMAKGMMSLDVFNKSIQRSAQTLKPLGVDLLHLLLSDDEQALETTVAPFVAIAAVQIALVDFLREMDIEPDGIVGHSVGELGCAYGDGVFNAEQMLLAAYWRGKCVEDAKLPRGLMAAVGLTWEEAKRRCPKGVVPACHNSEDSVTISGAYDETLKFLEELRAENVFAREVKSSGVSFHSYFMEAIAPSLLAKLKQVIPNPKPRSQRWVSSSVPEARWGEELAKYSAPAYYVNNLTSPVLFQEAIQHVPKNSIIIEIAPHCLLQAILKRSLGSEISYVGLMKRNNNASNLDMALSAIGKLYELGLNPRIDKLYPKVTYPVARGTQSISPLVRWDHSQNWLVTLYPEFFNPSSSSDYTVKVDLQEKNDEYYAGHCIDGRILFPATGYLMLAWQMLAKMKGLFYDKMPVEFENVTLHRATILQKQGQTKFVIRMMETSGEFSVSEGGTIAVTGRIFVPDDVDLGLQHLLTDGSVPIENPLKLEPKDIYKELRIRGYDYGPTFQGLTEATADGRNGKIKYTGSWVAFADAMLQLGILGKSTRGLYLPVRFQSIRCDPTVFNEAVEAAGSEPQLDIVCDPRINVCVAKGLEIRGLKVNLAPRRQGAQTPSLEKYRFVSYTDEKTLDEPEAQELREYIDVCSSLARKVLEASGKTSAQIKEVLNDFTEAKDSVVKDYLVAPQEEHALLRVLKDLITVDKKVSLKENVKRVLSQYGDQLSKDVIANVSTRQTFLRPALDVVIENLSSLKLNILEVNSSPLILHEQINALINASGYTLGVNYTLAHPSPADLTVDLGETRIAEWNVAKSNVPLEASTIDLVVYKDIYSSANTSNGVNIEALTESLYSVTKDNGFVIALLRSHFTPAERFVYKVGDLNVPNTKASEFIAKAEKVGFSVVSNQTDSLTSSVVLLRKVVTKQASTQSIINVTNSKYDSWVETLKTKILEHQSKQSGENVWLVANDTVANGVVGLVKCLRQEPGGDKIRCIFNASKSAKARAALPPVAFDKSFYSDVLKKDLVMNVFRDGKIGSFRHFDLGDDRQNESIDTEHAYLNVTTRGDLSSLRWYEAQHKYWPSLPSAHKNPNEVLCSVYYAPLNFRDIMLATGKLPPDALPGDMALQDCILGLEFSGRDQTGKRVMGMVAAKGLATTIVVDDPEFLWKIPDNWTMEEASTVPVVYSTAYYALVVRGGLEKGESVLIHSGSGGVGQAAISIALSMGCEVYTTVGSDEKKEYLKKEFPQLTDKNFANSRDTSFEQHVLRQTAGRGVDLVLNSLSEEKLQASVRCLAQHGRFLEIGKYDLSQNNPLGMSAFLKNIAFHGILLDALFGPSSSHSPGIKGQKLEVANLVMNGIKTGAVRPLKRTIFSKTQAEEAFRFMASGKHVGKVILKIRDEESEKVVAPKKLVVNALPRTALHPLKSYIVTGGLGGFGLELSHWLVERGARKLVLTSRSGPRDAYQHLCIKRLRSFGVHVIVSKADAATVEGATQLVKEALSLGPVGGIFNLAMVLSDAFIDKQSAESFKTVCGPKVDGTVNLDAVSRQMCPQLDYFVAFSSVSCGRGNAGQSNYGFANSSMERVCELRRSDGLHGLAVQWGAIGDVGVVSENMGGNDVVIGGTLPQRMPSCLSVLDRFLQSEESVCCSLVRAVRQTDTSGGKKADLVKTIANILGIKDPASLSPTTTLAEMGMDSLMGVEVKQTLERDYDVILSMQELRSLNVGHLQEIGGQGGAAGAARTGSTEAPLQLNISIPRIGLPDETVVRLNDVSEGKPVFFLPPLEGVFNLLEVLAKQIKRPVIGLNWTLAFKDMTTIEEASAHYIETAKRLNPDNHFDLIGYSFGSVLSFEMSLQLQPKSNVNLILLDGSPTQLMVSTEQFREKYQANDEKVQHVEALVTFLMQFVPINYQKIKAELLAIGEQDLRVQRAAEIFVESGGPKSDPKDIALAAEAFFRKVKMMHSYRFHKKFDGNALLIRAEEFIVKNNDVQLPHDYGVSDSITGKCETHVMSGNHKTFLLNNLEKVVGPLGFLYGGDETAPGNVDFYDQLLALKWVRDNIHAFGGDRDEITIFGQSAGSWSVSAHILSPLSKGLFKRAIMESRALMFNKDRPALSTVVSCHPR</sequence>
<dbReference type="InterPro" id="IPR014043">
    <property type="entry name" value="Acyl_transferase_dom"/>
</dbReference>
<evidence type="ECO:0000256" key="14">
    <source>
        <dbReference type="ARBA" id="ARBA00023098"/>
    </source>
</evidence>
<dbReference type="Gene3D" id="3.40.50.720">
    <property type="entry name" value="NAD(P)-binding Rossmann-like Domain"/>
    <property type="match status" value="1"/>
</dbReference>
<dbReference type="InterPro" id="IPR036291">
    <property type="entry name" value="NAD(P)-bd_dom_sf"/>
</dbReference>
<dbReference type="Pfam" id="PF13602">
    <property type="entry name" value="ADH_zinc_N_2"/>
    <property type="match status" value="1"/>
</dbReference>
<dbReference type="InterPro" id="IPR016039">
    <property type="entry name" value="Thiolase-like"/>
</dbReference>
<dbReference type="SUPFAM" id="SSF47336">
    <property type="entry name" value="ACP-like"/>
    <property type="match status" value="1"/>
</dbReference>
<dbReference type="Pfam" id="PF02801">
    <property type="entry name" value="Ketoacyl-synt_C"/>
    <property type="match status" value="1"/>
</dbReference>
<dbReference type="Pfam" id="PF00550">
    <property type="entry name" value="PP-binding"/>
    <property type="match status" value="1"/>
</dbReference>
<keyword evidence="13" id="KW-0520">NAD</keyword>
<evidence type="ECO:0000259" key="21">
    <source>
        <dbReference type="PROSITE" id="PS52004"/>
    </source>
</evidence>
<comment type="similarity">
    <text evidence="1">Belongs to the type-B carboxylesterase/lipase family.</text>
</comment>
<proteinExistence type="inferred from homology"/>
<evidence type="ECO:0000256" key="17">
    <source>
        <dbReference type="ARBA" id="ARBA00023268"/>
    </source>
</evidence>
<feature type="active site" description="Proton acceptor; for dehydratase activity" evidence="19">
    <location>
        <position position="911"/>
    </location>
</feature>
<dbReference type="InterPro" id="IPR014030">
    <property type="entry name" value="Ketoacyl_synth_N"/>
</dbReference>
<dbReference type="SMART" id="SM00825">
    <property type="entry name" value="PKS_KS"/>
    <property type="match status" value="1"/>
</dbReference>
<dbReference type="UniPathway" id="UPA00094"/>
<dbReference type="Gene3D" id="1.10.1200.10">
    <property type="entry name" value="ACP-like"/>
    <property type="match status" value="1"/>
</dbReference>
<dbReference type="Pfam" id="PF21149">
    <property type="entry name" value="FAS_pseudo-KR"/>
    <property type="match status" value="1"/>
</dbReference>
<dbReference type="InterPro" id="IPR020841">
    <property type="entry name" value="PKS_Beta-ketoAc_synthase_dom"/>
</dbReference>
<evidence type="ECO:0000313" key="24">
    <source>
        <dbReference type="Proteomes" id="UP000728032"/>
    </source>
</evidence>
<dbReference type="SUPFAM" id="SSF50129">
    <property type="entry name" value="GroES-like"/>
    <property type="match status" value="1"/>
</dbReference>
<keyword evidence="7" id="KW-0597">Phosphoprotein</keyword>
<dbReference type="InterPro" id="IPR029058">
    <property type="entry name" value="AB_hydrolase_fold"/>
</dbReference>
<dbReference type="GO" id="GO:0052689">
    <property type="term" value="F:carboxylic ester hydrolase activity"/>
    <property type="evidence" value="ECO:0007669"/>
    <property type="project" value="UniProtKB-KW"/>
</dbReference>
<dbReference type="GO" id="GO:0006633">
    <property type="term" value="P:fatty acid biosynthetic process"/>
    <property type="evidence" value="ECO:0007669"/>
    <property type="project" value="UniProtKB-UniPathway"/>
</dbReference>
<accession>A0A7R9M1P5</accession>
<keyword evidence="6" id="KW-0444">Lipid biosynthesis</keyword>
<name>A0A7R9M1P5_9ACAR</name>
<feature type="domain" description="PKS/mFAS DH" evidence="22">
    <location>
        <begin position="879"/>
        <end position="1159"/>
    </location>
</feature>
<dbReference type="OrthoDB" id="6420545at2759"/>
<dbReference type="PROSITE" id="PS52004">
    <property type="entry name" value="KS3_2"/>
    <property type="match status" value="1"/>
</dbReference>
<dbReference type="InterPro" id="IPR014031">
    <property type="entry name" value="Ketoacyl_synth_C"/>
</dbReference>
<dbReference type="Pfam" id="PF08659">
    <property type="entry name" value="KR"/>
    <property type="match status" value="1"/>
</dbReference>
<dbReference type="GO" id="GO:0016491">
    <property type="term" value="F:oxidoreductase activity"/>
    <property type="evidence" value="ECO:0007669"/>
    <property type="project" value="UniProtKB-KW"/>
</dbReference>
<evidence type="ECO:0000259" key="22">
    <source>
        <dbReference type="PROSITE" id="PS52019"/>
    </source>
</evidence>
<dbReference type="Pfam" id="PF16197">
    <property type="entry name" value="KAsynt_C_assoc"/>
    <property type="match status" value="1"/>
</dbReference>
<dbReference type="PANTHER" id="PTHR43775:SF7">
    <property type="entry name" value="FATTY ACID SYNTHASE"/>
    <property type="match status" value="1"/>
</dbReference>
<dbReference type="PANTHER" id="PTHR43775">
    <property type="entry name" value="FATTY ACID SYNTHASE"/>
    <property type="match status" value="1"/>
</dbReference>
<keyword evidence="4" id="KW-0596">Phosphopantetheine</keyword>
<dbReference type="InterPro" id="IPR019826">
    <property type="entry name" value="Carboxylesterase_B_AS"/>
</dbReference>
<dbReference type="SUPFAM" id="SSF53901">
    <property type="entry name" value="Thiolase-like"/>
    <property type="match status" value="1"/>
</dbReference>
<dbReference type="InterPro" id="IPR016035">
    <property type="entry name" value="Acyl_Trfase/lysoPLipase"/>
</dbReference>
<dbReference type="InterPro" id="IPR049900">
    <property type="entry name" value="PKS_mFAS_DH"/>
</dbReference>
<evidence type="ECO:0000256" key="18">
    <source>
        <dbReference type="ARBA" id="ARBA00044883"/>
    </source>
</evidence>
<evidence type="ECO:0000256" key="15">
    <source>
        <dbReference type="ARBA" id="ARBA00023160"/>
    </source>
</evidence>
<dbReference type="SMART" id="SM00823">
    <property type="entry name" value="PKS_PP"/>
    <property type="match status" value="1"/>
</dbReference>
<evidence type="ECO:0000256" key="2">
    <source>
        <dbReference type="ARBA" id="ARBA00012873"/>
    </source>
</evidence>
<dbReference type="InterPro" id="IPR036736">
    <property type="entry name" value="ACP-like_sf"/>
</dbReference>
<feature type="domain" description="Carrier" evidence="20">
    <location>
        <begin position="2179"/>
        <end position="2262"/>
    </location>
</feature>
<evidence type="ECO:0000256" key="6">
    <source>
        <dbReference type="ARBA" id="ARBA00022516"/>
    </source>
</evidence>
<dbReference type="CDD" id="cd05195">
    <property type="entry name" value="enoyl_red"/>
    <property type="match status" value="1"/>
</dbReference>
<evidence type="ECO:0000256" key="10">
    <source>
        <dbReference type="ARBA" id="ARBA00022832"/>
    </source>
</evidence>
<keyword evidence="10" id="KW-0276">Fatty acid metabolism</keyword>
<evidence type="ECO:0000256" key="5">
    <source>
        <dbReference type="ARBA" id="ARBA00022487"/>
    </source>
</evidence>
<dbReference type="FunFam" id="1.10.1200.10:FF:000013">
    <property type="entry name" value="Fatty acid synthase"/>
    <property type="match status" value="1"/>
</dbReference>
<dbReference type="EMBL" id="CAJPVJ010004947">
    <property type="protein sequence ID" value="CAG2169078.1"/>
    <property type="molecule type" value="Genomic_DNA"/>
</dbReference>
<evidence type="ECO:0000256" key="13">
    <source>
        <dbReference type="ARBA" id="ARBA00023027"/>
    </source>
</evidence>
<dbReference type="GO" id="GO:0031177">
    <property type="term" value="F:phosphopantetheine binding"/>
    <property type="evidence" value="ECO:0007669"/>
    <property type="project" value="InterPro"/>
</dbReference>
<dbReference type="InterPro" id="IPR032821">
    <property type="entry name" value="PKS_assoc"/>
</dbReference>
<keyword evidence="16" id="KW-0325">Glycoprotein</keyword>
<dbReference type="Gene3D" id="3.30.70.3290">
    <property type="match status" value="1"/>
</dbReference>
<dbReference type="InterPro" id="IPR016036">
    <property type="entry name" value="Malonyl_transacylase_ACP-bd"/>
</dbReference>
<dbReference type="Gene3D" id="3.40.50.150">
    <property type="entry name" value="Vaccinia Virus protein VP39"/>
    <property type="match status" value="1"/>
</dbReference>
<dbReference type="CDD" id="cd08954">
    <property type="entry name" value="KR_1_FAS_SDR_x"/>
    <property type="match status" value="1"/>
</dbReference>
<evidence type="ECO:0000256" key="7">
    <source>
        <dbReference type="ARBA" id="ARBA00022553"/>
    </source>
</evidence>
<dbReference type="PROSITE" id="PS00606">
    <property type="entry name" value="KS3_1"/>
    <property type="match status" value="1"/>
</dbReference>
<dbReference type="InterPro" id="IPR049552">
    <property type="entry name" value="PKS_DH_N"/>
</dbReference>
<dbReference type="SUPFAM" id="SSF51735">
    <property type="entry name" value="NAD(P)-binding Rossmann-fold domains"/>
    <property type="match status" value="2"/>
</dbReference>
<keyword evidence="5" id="KW-0719">Serine esterase</keyword>
<organism evidence="23">
    <name type="scientific">Oppiella nova</name>
    <dbReference type="NCBI Taxonomy" id="334625"/>
    <lineage>
        <taxon>Eukaryota</taxon>
        <taxon>Metazoa</taxon>
        <taxon>Ecdysozoa</taxon>
        <taxon>Arthropoda</taxon>
        <taxon>Chelicerata</taxon>
        <taxon>Arachnida</taxon>
        <taxon>Acari</taxon>
        <taxon>Acariformes</taxon>
        <taxon>Sarcoptiformes</taxon>
        <taxon>Oribatida</taxon>
        <taxon>Brachypylina</taxon>
        <taxon>Oppioidea</taxon>
        <taxon>Oppiidae</taxon>
        <taxon>Oppiella</taxon>
    </lineage>
</organism>
<keyword evidence="8" id="KW-0808">Transferase</keyword>
<dbReference type="Pfam" id="PF00109">
    <property type="entry name" value="ketoacyl-synt"/>
    <property type="match status" value="1"/>
</dbReference>
<keyword evidence="17" id="KW-0511">Multifunctional enzyme</keyword>
<dbReference type="GO" id="GO:0004312">
    <property type="term" value="F:fatty acid synthase activity"/>
    <property type="evidence" value="ECO:0007669"/>
    <property type="project" value="UniProtKB-EC"/>
</dbReference>
<feature type="region of interest" description="C-terminal hotdog fold" evidence="19">
    <location>
        <begin position="1015"/>
        <end position="1159"/>
    </location>
</feature>
<evidence type="ECO:0000259" key="20">
    <source>
        <dbReference type="PROSITE" id="PS50075"/>
    </source>
</evidence>
<dbReference type="FunFam" id="3.40.50.720:FF:000209">
    <property type="entry name" value="Polyketide synthase Pks12"/>
    <property type="match status" value="1"/>
</dbReference>
<dbReference type="SUPFAM" id="SSF53474">
    <property type="entry name" value="alpha/beta-Hydrolases"/>
    <property type="match status" value="2"/>
</dbReference>
<keyword evidence="24" id="KW-1185">Reference proteome</keyword>
<dbReference type="InterPro" id="IPR018201">
    <property type="entry name" value="Ketoacyl_synth_AS"/>
</dbReference>
<dbReference type="InterPro" id="IPR009081">
    <property type="entry name" value="PP-bd_ACP"/>
</dbReference>